<reference evidence="2 3" key="1">
    <citation type="submission" date="2019-02" db="EMBL/GenBank/DDBJ databases">
        <title>Halieaceae_genomes.</title>
        <authorList>
            <person name="Li S.-H."/>
        </authorList>
    </citation>
    <scope>NUCLEOTIDE SEQUENCE [LARGE SCALE GENOMIC DNA]</scope>
    <source>
        <strain evidence="2 3">JH123</strain>
    </source>
</reference>
<protein>
    <submittedName>
        <fullName evidence="2">Oxidoreductase</fullName>
    </submittedName>
</protein>
<organism evidence="2 3">
    <name type="scientific">Candidatus Paraluminiphilus aquimaris</name>
    <dbReference type="NCBI Taxonomy" id="2518994"/>
    <lineage>
        <taxon>Bacteria</taxon>
        <taxon>Pseudomonadati</taxon>
        <taxon>Pseudomonadota</taxon>
        <taxon>Gammaproteobacteria</taxon>
        <taxon>Cellvibrionales</taxon>
        <taxon>Halieaceae</taxon>
        <taxon>Candidatus Paraluminiphilus</taxon>
    </lineage>
</organism>
<dbReference type="InterPro" id="IPR013149">
    <property type="entry name" value="ADH-like_C"/>
</dbReference>
<name>A0ABY6Q2U6_9GAMM</name>
<dbReference type="Proteomes" id="UP001317963">
    <property type="component" value="Chromosome"/>
</dbReference>
<keyword evidence="3" id="KW-1185">Reference proteome</keyword>
<dbReference type="RefSeq" id="WP_279242312.1">
    <property type="nucleotide sequence ID" value="NZ_CP036501.1"/>
</dbReference>
<dbReference type="SUPFAM" id="SSF51735">
    <property type="entry name" value="NAD(P)-binding Rossmann-fold domains"/>
    <property type="match status" value="1"/>
</dbReference>
<feature type="domain" description="Enoyl reductase (ER)" evidence="1">
    <location>
        <begin position="12"/>
        <end position="323"/>
    </location>
</feature>
<dbReference type="Pfam" id="PF00107">
    <property type="entry name" value="ADH_zinc_N"/>
    <property type="match status" value="1"/>
</dbReference>
<dbReference type="InterPro" id="IPR014188">
    <property type="entry name" value="Acrylyl-CoA_reductase_AcuI"/>
</dbReference>
<dbReference type="Gene3D" id="3.40.50.720">
    <property type="entry name" value="NAD(P)-binding Rossmann-like Domain"/>
    <property type="match status" value="1"/>
</dbReference>
<dbReference type="SMART" id="SM00829">
    <property type="entry name" value="PKS_ER"/>
    <property type="match status" value="1"/>
</dbReference>
<evidence type="ECO:0000259" key="1">
    <source>
        <dbReference type="SMART" id="SM00829"/>
    </source>
</evidence>
<dbReference type="EMBL" id="CP036501">
    <property type="protein sequence ID" value="UZP73519.1"/>
    <property type="molecule type" value="Genomic_DNA"/>
</dbReference>
<dbReference type="PANTHER" id="PTHR43677">
    <property type="entry name" value="SHORT-CHAIN DEHYDROGENASE/REDUCTASE"/>
    <property type="match status" value="1"/>
</dbReference>
<accession>A0ABY6Q2U6</accession>
<dbReference type="InterPro" id="IPR020843">
    <property type="entry name" value="ER"/>
</dbReference>
<sequence length="327" mass="33565">MFTALLATKENGTHSVDVTAIDHSTLADSGVLIKVDYSTINYKDALAVTAAAPIVRTYPLVPGIDLAGTVEESDDPNWSVGDKVVVNGWGMGEGHSGGLAQYARVPGSFLVKLPQSMTTRHAMAIGTAGYTAALCVDALEAQGVTPDDGAILVTGASGGVGSVAVALLAARGFSVAASTGKPDAADYLKRLGASSIVDRNTLSEAGKPLQAEQWAGVVDAVGGNTLANACAQTRYGGVVTACGLAESASLPATVMPFILRGVILRGVDSVMAPSEPRLSAWARLARDMNLDLLETMVTEIDLSDVCDVAPDVLAGKITGRLLVDVNR</sequence>
<dbReference type="Gene3D" id="3.90.180.10">
    <property type="entry name" value="Medium-chain alcohol dehydrogenases, catalytic domain"/>
    <property type="match status" value="1"/>
</dbReference>
<dbReference type="NCBIfam" id="TIGR02823">
    <property type="entry name" value="oxido_YhdH"/>
    <property type="match status" value="1"/>
</dbReference>
<evidence type="ECO:0000313" key="3">
    <source>
        <dbReference type="Proteomes" id="UP001317963"/>
    </source>
</evidence>
<dbReference type="InterPro" id="IPR011032">
    <property type="entry name" value="GroES-like_sf"/>
</dbReference>
<gene>
    <name evidence="2" type="ORF">E0F26_01675</name>
</gene>
<dbReference type="InterPro" id="IPR051397">
    <property type="entry name" value="Zn-ADH-like_protein"/>
</dbReference>
<proteinExistence type="predicted"/>
<dbReference type="CDD" id="cd08288">
    <property type="entry name" value="MDR_yhdh"/>
    <property type="match status" value="1"/>
</dbReference>
<evidence type="ECO:0000313" key="2">
    <source>
        <dbReference type="EMBL" id="UZP73519.1"/>
    </source>
</evidence>
<dbReference type="Pfam" id="PF08240">
    <property type="entry name" value="ADH_N"/>
    <property type="match status" value="1"/>
</dbReference>
<dbReference type="InterPro" id="IPR036291">
    <property type="entry name" value="NAD(P)-bd_dom_sf"/>
</dbReference>
<dbReference type="PANTHER" id="PTHR43677:SF1">
    <property type="entry name" value="ACRYLYL-COA REDUCTASE ACUI-RELATED"/>
    <property type="match status" value="1"/>
</dbReference>
<dbReference type="InterPro" id="IPR013154">
    <property type="entry name" value="ADH-like_N"/>
</dbReference>
<dbReference type="SUPFAM" id="SSF50129">
    <property type="entry name" value="GroES-like"/>
    <property type="match status" value="1"/>
</dbReference>